<evidence type="ECO:0000256" key="6">
    <source>
        <dbReference type="ARBA" id="ARBA00022475"/>
    </source>
</evidence>
<evidence type="ECO:0000256" key="9">
    <source>
        <dbReference type="ARBA" id="ARBA00022748"/>
    </source>
</evidence>
<evidence type="ECO:0000256" key="12">
    <source>
        <dbReference type="RuleBase" id="RU363101"/>
    </source>
</evidence>
<dbReference type="InterPro" id="IPR007078">
    <property type="entry name" value="Haem_export_protD_CcmD"/>
</dbReference>
<dbReference type="GO" id="GO:0017004">
    <property type="term" value="P:cytochrome complex assembly"/>
    <property type="evidence" value="ECO:0007669"/>
    <property type="project" value="UniProtKB-KW"/>
</dbReference>
<feature type="transmembrane region" description="Helical" evidence="12">
    <location>
        <begin position="12"/>
        <end position="31"/>
    </location>
</feature>
<dbReference type="GO" id="GO:0015886">
    <property type="term" value="P:heme transport"/>
    <property type="evidence" value="ECO:0007669"/>
    <property type="project" value="InterPro"/>
</dbReference>
<dbReference type="Proteomes" id="UP000269689">
    <property type="component" value="Unassembled WGS sequence"/>
</dbReference>
<keyword evidence="8 12" id="KW-0812">Transmembrane</keyword>
<comment type="caution">
    <text evidence="13">The sequence shown here is derived from an EMBL/GenBank/DDBJ whole genome shotgun (WGS) entry which is preliminary data.</text>
</comment>
<keyword evidence="6 12" id="KW-1003">Cell membrane</keyword>
<evidence type="ECO:0000256" key="4">
    <source>
        <dbReference type="ARBA" id="ARBA00016461"/>
    </source>
</evidence>
<dbReference type="NCBIfam" id="TIGR03141">
    <property type="entry name" value="cytochro_ccmD"/>
    <property type="match status" value="1"/>
</dbReference>
<gene>
    <name evidence="13" type="ORF">EDD53_0341</name>
</gene>
<name>A0A3N4V2B4_9RHOB</name>
<dbReference type="AlphaFoldDB" id="A0A3N4V2B4"/>
<keyword evidence="7 12" id="KW-0997">Cell inner membrane</keyword>
<keyword evidence="10 12" id="KW-1133">Transmembrane helix</keyword>
<protein>
    <recommendedName>
        <fullName evidence="4 12">Heme exporter protein D</fullName>
    </recommendedName>
</protein>
<evidence type="ECO:0000256" key="5">
    <source>
        <dbReference type="ARBA" id="ARBA00022448"/>
    </source>
</evidence>
<evidence type="ECO:0000256" key="3">
    <source>
        <dbReference type="ARBA" id="ARBA00008741"/>
    </source>
</evidence>
<dbReference type="GO" id="GO:0005886">
    <property type="term" value="C:plasma membrane"/>
    <property type="evidence" value="ECO:0007669"/>
    <property type="project" value="UniProtKB-SubCell"/>
</dbReference>
<keyword evidence="11 12" id="KW-0472">Membrane</keyword>
<keyword evidence="5 12" id="KW-0813">Transport</keyword>
<dbReference type="EMBL" id="RKQK01000001">
    <property type="protein sequence ID" value="RPE71227.1"/>
    <property type="molecule type" value="Genomic_DNA"/>
</dbReference>
<evidence type="ECO:0000256" key="8">
    <source>
        <dbReference type="ARBA" id="ARBA00022692"/>
    </source>
</evidence>
<keyword evidence="9 12" id="KW-0201">Cytochrome c-type biogenesis</keyword>
<accession>A0A3N4V2B4</accession>
<evidence type="ECO:0000313" key="13">
    <source>
        <dbReference type="EMBL" id="RPE71227.1"/>
    </source>
</evidence>
<evidence type="ECO:0000256" key="11">
    <source>
        <dbReference type="ARBA" id="ARBA00023136"/>
    </source>
</evidence>
<evidence type="ECO:0000256" key="2">
    <source>
        <dbReference type="ARBA" id="ARBA00004377"/>
    </source>
</evidence>
<sequence length="51" mass="5431">MPDLGKYASDVLAAYGITAALLLGLIALSVVQSSRVKKRLKAAEERRKSDG</sequence>
<evidence type="ECO:0000256" key="10">
    <source>
        <dbReference type="ARBA" id="ARBA00022989"/>
    </source>
</evidence>
<evidence type="ECO:0000256" key="1">
    <source>
        <dbReference type="ARBA" id="ARBA00002442"/>
    </source>
</evidence>
<keyword evidence="14" id="KW-1185">Reference proteome</keyword>
<comment type="similarity">
    <text evidence="3 12">Belongs to the CcmD/CycX/HelD family.</text>
</comment>
<reference evidence="13 14" key="1">
    <citation type="submission" date="2018-11" db="EMBL/GenBank/DDBJ databases">
        <title>Genomic Encyclopedia of Type Strains, Phase IV (KMG-IV): sequencing the most valuable type-strain genomes for metagenomic binning, comparative biology and taxonomic classification.</title>
        <authorList>
            <person name="Goeker M."/>
        </authorList>
    </citation>
    <scope>NUCLEOTIDE SEQUENCE [LARGE SCALE GENOMIC DNA]</scope>
    <source>
        <strain evidence="13 14">DSM 104731</strain>
    </source>
</reference>
<comment type="subcellular location">
    <subcellularLocation>
        <location evidence="2 12">Cell inner membrane</location>
        <topology evidence="2 12">Single-pass membrane protein</topology>
    </subcellularLocation>
</comment>
<evidence type="ECO:0000313" key="14">
    <source>
        <dbReference type="Proteomes" id="UP000269689"/>
    </source>
</evidence>
<proteinExistence type="inferred from homology"/>
<dbReference type="Pfam" id="PF04995">
    <property type="entry name" value="CcmD"/>
    <property type="match status" value="1"/>
</dbReference>
<comment type="function">
    <text evidence="1 12">Required for the export of heme to the periplasm for the biogenesis of c-type cytochromes.</text>
</comment>
<dbReference type="RefSeq" id="WP_342772280.1">
    <property type="nucleotide sequence ID" value="NZ_RKQK01000001.1"/>
</dbReference>
<organism evidence="13 14">
    <name type="scientific">Pacificibacter maritimus</name>
    <dbReference type="NCBI Taxonomy" id="762213"/>
    <lineage>
        <taxon>Bacteria</taxon>
        <taxon>Pseudomonadati</taxon>
        <taxon>Pseudomonadota</taxon>
        <taxon>Alphaproteobacteria</taxon>
        <taxon>Rhodobacterales</taxon>
        <taxon>Roseobacteraceae</taxon>
        <taxon>Pacificibacter</taxon>
    </lineage>
</organism>
<evidence type="ECO:0000256" key="7">
    <source>
        <dbReference type="ARBA" id="ARBA00022519"/>
    </source>
</evidence>